<proteinExistence type="predicted"/>
<evidence type="ECO:0000313" key="2">
    <source>
        <dbReference type="EMBL" id="GAG23094.1"/>
    </source>
</evidence>
<gene>
    <name evidence="2" type="ORF">S01H1_47640</name>
</gene>
<name>X0VXC7_9ZZZZ</name>
<evidence type="ECO:0000256" key="1">
    <source>
        <dbReference type="SAM" id="Phobius"/>
    </source>
</evidence>
<accession>X0VXC7</accession>
<dbReference type="EMBL" id="BARS01030547">
    <property type="protein sequence ID" value="GAG23094.1"/>
    <property type="molecule type" value="Genomic_DNA"/>
</dbReference>
<comment type="caution">
    <text evidence="2">The sequence shown here is derived from an EMBL/GenBank/DDBJ whole genome shotgun (WGS) entry which is preliminary data.</text>
</comment>
<reference evidence="2" key="1">
    <citation type="journal article" date="2014" name="Front. Microbiol.">
        <title>High frequency of phylogenetically diverse reductive dehalogenase-homologous genes in deep subseafloor sedimentary metagenomes.</title>
        <authorList>
            <person name="Kawai M."/>
            <person name="Futagami T."/>
            <person name="Toyoda A."/>
            <person name="Takaki Y."/>
            <person name="Nishi S."/>
            <person name="Hori S."/>
            <person name="Arai W."/>
            <person name="Tsubouchi T."/>
            <person name="Morono Y."/>
            <person name="Uchiyama I."/>
            <person name="Ito T."/>
            <person name="Fujiyama A."/>
            <person name="Inagaki F."/>
            <person name="Takami H."/>
        </authorList>
    </citation>
    <scope>NUCLEOTIDE SEQUENCE</scope>
    <source>
        <strain evidence="2">Expedition CK06-06</strain>
    </source>
</reference>
<sequence>MEVTAQDNSIEAQGIKCLKNTPIVLTESLDGTITSNGEDEARSAPFYLYCIETRPEVMQILRLAFIILNVVFFFPVLIIIGILAVIFSFGAVSPADFIQFNNRYVLGIVGCGRKHKAPFVYSYLKNVCKLCGLNLVSTLFDVGGPYHNLTHLNAPFAKGGKTTAKAETAFKDLNFPADTGTQFLDTFRNLNIDYGVEGTNLVVERKDYFSNNIWIDFNNRESDIISQCYEFGADGPKAGRVYEYQKDAGDIGEEANR</sequence>
<keyword evidence="1" id="KW-1133">Transmembrane helix</keyword>
<feature type="transmembrane region" description="Helical" evidence="1">
    <location>
        <begin position="63"/>
        <end position="92"/>
    </location>
</feature>
<dbReference type="AlphaFoldDB" id="X0VXC7"/>
<keyword evidence="1" id="KW-0812">Transmembrane</keyword>
<feature type="non-terminal residue" evidence="2">
    <location>
        <position position="257"/>
    </location>
</feature>
<keyword evidence="1" id="KW-0472">Membrane</keyword>
<protein>
    <submittedName>
        <fullName evidence="2">Uncharacterized protein</fullName>
    </submittedName>
</protein>
<organism evidence="2">
    <name type="scientific">marine sediment metagenome</name>
    <dbReference type="NCBI Taxonomy" id="412755"/>
    <lineage>
        <taxon>unclassified sequences</taxon>
        <taxon>metagenomes</taxon>
        <taxon>ecological metagenomes</taxon>
    </lineage>
</organism>